<accession>R9A3G7</accession>
<dbReference type="AlphaFoldDB" id="R9A3G7"/>
<name>R9A3G7_9LEPT</name>
<gene>
    <name evidence="1" type="ORF">LEP1GSC195_2349</name>
</gene>
<dbReference type="Proteomes" id="UP000013984">
    <property type="component" value="Unassembled WGS sequence"/>
</dbReference>
<comment type="caution">
    <text evidence="1">The sequence shown here is derived from an EMBL/GenBank/DDBJ whole genome shotgun (WGS) entry which is preliminary data.</text>
</comment>
<evidence type="ECO:0000313" key="1">
    <source>
        <dbReference type="EMBL" id="EOQ96753.1"/>
    </source>
</evidence>
<proteinExistence type="predicted"/>
<sequence>MKKITLATFVLLIVATLFTNCFELDKKKEDNTAITALLLYVNDQLGGNCAMVMKSGTTYTASLFSIPKGGCSKPSTKEEAIALNQSNKEKTTAIFTKAGSNCNAALTAYTNTINNNITTLQNQTEAQYTASVANTKYIVIGNLVTESALTMKNELGYTEAQIASTNPGTLQDYYITAAILVSGASQACQNEVKLQGSPGLQTTPASVLSYSVCAYGPTAAATRKCATLSDQY</sequence>
<dbReference type="RefSeq" id="WP_015682085.1">
    <property type="nucleotide sequence ID" value="NZ_AOGZ02000014.1"/>
</dbReference>
<dbReference type="OrthoDB" id="346185at2"/>
<organism evidence="1 2">
    <name type="scientific">Leptospira wolbachii serovar Codice str. CDC</name>
    <dbReference type="NCBI Taxonomy" id="1218599"/>
    <lineage>
        <taxon>Bacteria</taxon>
        <taxon>Pseudomonadati</taxon>
        <taxon>Spirochaetota</taxon>
        <taxon>Spirochaetia</taxon>
        <taxon>Leptospirales</taxon>
        <taxon>Leptospiraceae</taxon>
        <taxon>Leptospira</taxon>
    </lineage>
</organism>
<protein>
    <submittedName>
        <fullName evidence="1">Uncharacterized protein</fullName>
    </submittedName>
</protein>
<reference evidence="1" key="1">
    <citation type="submission" date="2013-04" db="EMBL/GenBank/DDBJ databases">
        <authorList>
            <person name="Harkins D.M."/>
            <person name="Durkin A.S."/>
            <person name="Brinkac L.M."/>
            <person name="Haft D.H."/>
            <person name="Selengut J.D."/>
            <person name="Sanka R."/>
            <person name="DePew J."/>
            <person name="Purushe J."/>
            <person name="Galloway R.L."/>
            <person name="Vinetz J.M."/>
            <person name="Sutton G.G."/>
            <person name="Nierman W.C."/>
            <person name="Fouts D.E."/>
        </authorList>
    </citation>
    <scope>NUCLEOTIDE SEQUENCE [LARGE SCALE GENOMIC DNA]</scope>
    <source>
        <strain evidence="1">CDC</strain>
    </source>
</reference>
<evidence type="ECO:0000313" key="2">
    <source>
        <dbReference type="Proteomes" id="UP000013984"/>
    </source>
</evidence>
<dbReference type="EMBL" id="AOGZ02000014">
    <property type="protein sequence ID" value="EOQ96753.1"/>
    <property type="molecule type" value="Genomic_DNA"/>
</dbReference>
<keyword evidence="2" id="KW-1185">Reference proteome</keyword>